<dbReference type="Proteomes" id="UP000285060">
    <property type="component" value="Unassembled WGS sequence"/>
</dbReference>
<dbReference type="SMART" id="SM00367">
    <property type="entry name" value="LRR_CC"/>
    <property type="match status" value="11"/>
</dbReference>
<accession>A0A418AY39</accession>
<proteinExistence type="predicted"/>
<keyword evidence="2" id="KW-1185">Reference proteome</keyword>
<dbReference type="Gene3D" id="3.80.10.10">
    <property type="entry name" value="Ribonuclease Inhibitor"/>
    <property type="match status" value="3"/>
</dbReference>
<name>A0A418AY39_9STRA</name>
<evidence type="ECO:0000313" key="1">
    <source>
        <dbReference type="EMBL" id="RHY30491.1"/>
    </source>
</evidence>
<dbReference type="InterPro" id="IPR032675">
    <property type="entry name" value="LRR_dom_sf"/>
</dbReference>
<protein>
    <submittedName>
        <fullName evidence="1">Uncharacterized protein</fullName>
    </submittedName>
</protein>
<dbReference type="InterPro" id="IPR000048">
    <property type="entry name" value="IQ_motif_EF-hand-BS"/>
</dbReference>
<dbReference type="AlphaFoldDB" id="A0A418AY39"/>
<dbReference type="VEuPathDB" id="FungiDB:H310_01646"/>
<dbReference type="EMBL" id="QUSY01000310">
    <property type="protein sequence ID" value="RHY30491.1"/>
    <property type="molecule type" value="Genomic_DNA"/>
</dbReference>
<dbReference type="GO" id="GO:0005737">
    <property type="term" value="C:cytoplasm"/>
    <property type="evidence" value="ECO:0007669"/>
    <property type="project" value="TreeGrafter"/>
</dbReference>
<sequence length="876" mass="97472">MLRADGCGAEIPRQTAVPSNSALPVLNPWVHDSVFAFVVQSIPRLQSLHLANCTQVTSQGMFSLADRPHHSFLPLLQLDVSGCVKITDSGLLVILTHCPKLETLSISHIPGLEGLTLYAVLAQQRLTPSLLTHVDLSHTKSLHFSALPTIARGCGRRLTHLNVTNTHGISDDGLVALGRHCPNLEVLTLHGCCDVSDSGIVHLVQYVPVVHPHDADFELHPTTTRCTQLRSVDLTGCVLVTSIGIVAIASHCPHLTTLTLHGVHHVDSTAHEELAVRCRRLAVVGVMGMLVRLGQAGSGENSNIFAAPKLPPASLRALIVDSTASSLNLSKSACEPDHVATALRAAASTARQFKELHLGSLVTDDVCSALVSTFTAAPACQIRTLDLSRSRQFTTASLQSVLRVTPQLKNLNVEHCDQLTNDFVVDLARWCRNLEHLNVAGNISLSDDGVRCLEPEATCPRLTTLTVKGCPNVTKACLVAVAATHPRCQVGSSGLESKPFDMGGFLARRRAVQQAACKVIAWMRMCLQRYREHELRRRLLWTRLNFRAQCARRIQRRVRAIQAAALEAARVRQAALDFAIRQVAAVRVLVRYLRVYMLRVYIRRQVEAKRAADAFDAAVRKRFIENRATTAIQRAYRYYRGRQVTLQWHARLGAYTVLRNRRALQLQRLYRGHHGRITARALLQAEQTTLFDYVLRENETMLASLSLHRVARGFVGRRRASARRAYLSDVARIRNLSASVIQKAFRAYFAKIALKRHLFSNATTIQAAFRGCRGRQNATTYILDQRYASPVVLCLLAPRSIFHLNLAQPWQTKRNAGIAVGTSMQRCWHGYLGRVKANARRSDHLHQLYMNDMSARVLQHFFAHIRYNFYLNVGAI</sequence>
<gene>
    <name evidence="1" type="ORF">DYB32_004276</name>
</gene>
<evidence type="ECO:0000313" key="2">
    <source>
        <dbReference type="Proteomes" id="UP000285060"/>
    </source>
</evidence>
<reference evidence="1 2" key="1">
    <citation type="submission" date="2018-08" db="EMBL/GenBank/DDBJ databases">
        <title>Aphanomyces genome sequencing and annotation.</title>
        <authorList>
            <person name="Minardi D."/>
            <person name="Oidtmann B."/>
            <person name="Van Der Giezen M."/>
            <person name="Studholme D.J."/>
        </authorList>
    </citation>
    <scope>NUCLEOTIDE SEQUENCE [LARGE SCALE GENOMIC DNA]</scope>
    <source>
        <strain evidence="1 2">NJM0002</strain>
    </source>
</reference>
<dbReference type="InterPro" id="IPR001611">
    <property type="entry name" value="Leu-rich_rpt"/>
</dbReference>
<dbReference type="PANTHER" id="PTHR13382">
    <property type="entry name" value="MITOCHONDRIAL ATP SYNTHASE COUPLING FACTOR B"/>
    <property type="match status" value="1"/>
</dbReference>
<comment type="caution">
    <text evidence="1">The sequence shown here is derived from an EMBL/GenBank/DDBJ whole genome shotgun (WGS) entry which is preliminary data.</text>
</comment>
<organism evidence="1 2">
    <name type="scientific">Aphanomyces invadans</name>
    <dbReference type="NCBI Taxonomy" id="157072"/>
    <lineage>
        <taxon>Eukaryota</taxon>
        <taxon>Sar</taxon>
        <taxon>Stramenopiles</taxon>
        <taxon>Oomycota</taxon>
        <taxon>Saprolegniomycetes</taxon>
        <taxon>Saprolegniales</taxon>
        <taxon>Verrucalvaceae</taxon>
        <taxon>Aphanomyces</taxon>
    </lineage>
</organism>
<dbReference type="Pfam" id="PF13516">
    <property type="entry name" value="LRR_6"/>
    <property type="match status" value="3"/>
</dbReference>
<dbReference type="PROSITE" id="PS50096">
    <property type="entry name" value="IQ"/>
    <property type="match status" value="1"/>
</dbReference>
<dbReference type="InterPro" id="IPR006553">
    <property type="entry name" value="Leu-rich_rpt_Cys-con_subtyp"/>
</dbReference>
<dbReference type="SUPFAM" id="SSF52047">
    <property type="entry name" value="RNI-like"/>
    <property type="match status" value="2"/>
</dbReference>
<dbReference type="Gene3D" id="1.20.5.190">
    <property type="match status" value="1"/>
</dbReference>
<dbReference type="InterPro" id="IPR050648">
    <property type="entry name" value="F-box_LRR-repeat"/>
</dbReference>
<dbReference type="SMART" id="SM00015">
    <property type="entry name" value="IQ"/>
    <property type="match status" value="4"/>
</dbReference>